<dbReference type="Proteomes" id="UP000015106">
    <property type="component" value="Chromosome 1"/>
</dbReference>
<dbReference type="Gramene" id="TuG1812G0100000136.01.T01">
    <property type="protein sequence ID" value="TuG1812G0100000136.01.T01"/>
    <property type="gene ID" value="TuG1812G0100000136.01"/>
</dbReference>
<sequence length="52" mass="6088">MASTKPHNMSTSRRRRRKENGMYVVVKNIGLHRARTAGTCVRMRTMARRLML</sequence>
<accession>A0A8R7NV57</accession>
<evidence type="ECO:0000313" key="2">
    <source>
        <dbReference type="EnsemblPlants" id="TuG1812G0100000136.01.T01"/>
    </source>
</evidence>
<reference evidence="2" key="2">
    <citation type="submission" date="2018-03" db="EMBL/GenBank/DDBJ databases">
        <title>The Triticum urartu genome reveals the dynamic nature of wheat genome evolution.</title>
        <authorList>
            <person name="Ling H."/>
            <person name="Ma B."/>
            <person name="Shi X."/>
            <person name="Liu H."/>
            <person name="Dong L."/>
            <person name="Sun H."/>
            <person name="Cao Y."/>
            <person name="Gao Q."/>
            <person name="Zheng S."/>
            <person name="Li Y."/>
            <person name="Yu Y."/>
            <person name="Du H."/>
            <person name="Qi M."/>
            <person name="Li Y."/>
            <person name="Yu H."/>
            <person name="Cui Y."/>
            <person name="Wang N."/>
            <person name="Chen C."/>
            <person name="Wu H."/>
            <person name="Zhao Y."/>
            <person name="Zhang J."/>
            <person name="Li Y."/>
            <person name="Zhou W."/>
            <person name="Zhang B."/>
            <person name="Hu W."/>
            <person name="Eijk M."/>
            <person name="Tang J."/>
            <person name="Witsenboer H."/>
            <person name="Zhao S."/>
            <person name="Li Z."/>
            <person name="Zhang A."/>
            <person name="Wang D."/>
            <person name="Liang C."/>
        </authorList>
    </citation>
    <scope>NUCLEOTIDE SEQUENCE [LARGE SCALE GENOMIC DNA]</scope>
    <source>
        <strain evidence="2">cv. G1812</strain>
    </source>
</reference>
<feature type="compositionally biased region" description="Polar residues" evidence="1">
    <location>
        <begin position="1"/>
        <end position="11"/>
    </location>
</feature>
<protein>
    <submittedName>
        <fullName evidence="2">Uncharacterized protein</fullName>
    </submittedName>
</protein>
<reference evidence="2" key="3">
    <citation type="submission" date="2022-06" db="UniProtKB">
        <authorList>
            <consortium name="EnsemblPlants"/>
        </authorList>
    </citation>
    <scope>IDENTIFICATION</scope>
</reference>
<reference evidence="3" key="1">
    <citation type="journal article" date="2013" name="Nature">
        <title>Draft genome of the wheat A-genome progenitor Triticum urartu.</title>
        <authorList>
            <person name="Ling H.Q."/>
            <person name="Zhao S."/>
            <person name="Liu D."/>
            <person name="Wang J."/>
            <person name="Sun H."/>
            <person name="Zhang C."/>
            <person name="Fan H."/>
            <person name="Li D."/>
            <person name="Dong L."/>
            <person name="Tao Y."/>
            <person name="Gao C."/>
            <person name="Wu H."/>
            <person name="Li Y."/>
            <person name="Cui Y."/>
            <person name="Guo X."/>
            <person name="Zheng S."/>
            <person name="Wang B."/>
            <person name="Yu K."/>
            <person name="Liang Q."/>
            <person name="Yang W."/>
            <person name="Lou X."/>
            <person name="Chen J."/>
            <person name="Feng M."/>
            <person name="Jian J."/>
            <person name="Zhang X."/>
            <person name="Luo G."/>
            <person name="Jiang Y."/>
            <person name="Liu J."/>
            <person name="Wang Z."/>
            <person name="Sha Y."/>
            <person name="Zhang B."/>
            <person name="Wu H."/>
            <person name="Tang D."/>
            <person name="Shen Q."/>
            <person name="Xue P."/>
            <person name="Zou S."/>
            <person name="Wang X."/>
            <person name="Liu X."/>
            <person name="Wang F."/>
            <person name="Yang Y."/>
            <person name="An X."/>
            <person name="Dong Z."/>
            <person name="Zhang K."/>
            <person name="Zhang X."/>
            <person name="Luo M.C."/>
            <person name="Dvorak J."/>
            <person name="Tong Y."/>
            <person name="Wang J."/>
            <person name="Yang H."/>
            <person name="Li Z."/>
            <person name="Wang D."/>
            <person name="Zhang A."/>
            <person name="Wang J."/>
        </authorList>
    </citation>
    <scope>NUCLEOTIDE SEQUENCE</scope>
    <source>
        <strain evidence="3">cv. G1812</strain>
    </source>
</reference>
<proteinExistence type="predicted"/>
<name>A0A8R7NV57_TRIUA</name>
<organism evidence="2 3">
    <name type="scientific">Triticum urartu</name>
    <name type="common">Red wild einkorn</name>
    <name type="synonym">Crithodium urartu</name>
    <dbReference type="NCBI Taxonomy" id="4572"/>
    <lineage>
        <taxon>Eukaryota</taxon>
        <taxon>Viridiplantae</taxon>
        <taxon>Streptophyta</taxon>
        <taxon>Embryophyta</taxon>
        <taxon>Tracheophyta</taxon>
        <taxon>Spermatophyta</taxon>
        <taxon>Magnoliopsida</taxon>
        <taxon>Liliopsida</taxon>
        <taxon>Poales</taxon>
        <taxon>Poaceae</taxon>
        <taxon>BOP clade</taxon>
        <taxon>Pooideae</taxon>
        <taxon>Triticodae</taxon>
        <taxon>Triticeae</taxon>
        <taxon>Triticinae</taxon>
        <taxon>Triticum</taxon>
    </lineage>
</organism>
<dbReference type="AlphaFoldDB" id="A0A8R7NV57"/>
<evidence type="ECO:0000313" key="3">
    <source>
        <dbReference type="Proteomes" id="UP000015106"/>
    </source>
</evidence>
<feature type="region of interest" description="Disordered" evidence="1">
    <location>
        <begin position="1"/>
        <end position="21"/>
    </location>
</feature>
<keyword evidence="3" id="KW-1185">Reference proteome</keyword>
<dbReference type="EnsemblPlants" id="TuG1812G0100000136.01.T01">
    <property type="protein sequence ID" value="TuG1812G0100000136.01.T01"/>
    <property type="gene ID" value="TuG1812G0100000136.01"/>
</dbReference>
<evidence type="ECO:0000256" key="1">
    <source>
        <dbReference type="SAM" id="MobiDB-lite"/>
    </source>
</evidence>